<proteinExistence type="predicted"/>
<feature type="region of interest" description="Disordered" evidence="1">
    <location>
        <begin position="1"/>
        <end position="22"/>
    </location>
</feature>
<organism evidence="2 3">
    <name type="scientific">Nephila pilipes</name>
    <name type="common">Giant wood spider</name>
    <name type="synonym">Nephila maculata</name>
    <dbReference type="NCBI Taxonomy" id="299642"/>
    <lineage>
        <taxon>Eukaryota</taxon>
        <taxon>Metazoa</taxon>
        <taxon>Ecdysozoa</taxon>
        <taxon>Arthropoda</taxon>
        <taxon>Chelicerata</taxon>
        <taxon>Arachnida</taxon>
        <taxon>Araneae</taxon>
        <taxon>Araneomorphae</taxon>
        <taxon>Entelegynae</taxon>
        <taxon>Araneoidea</taxon>
        <taxon>Nephilidae</taxon>
        <taxon>Nephila</taxon>
    </lineage>
</organism>
<dbReference type="Proteomes" id="UP000887013">
    <property type="component" value="Unassembled WGS sequence"/>
</dbReference>
<evidence type="ECO:0000256" key="1">
    <source>
        <dbReference type="SAM" id="MobiDB-lite"/>
    </source>
</evidence>
<dbReference type="AlphaFoldDB" id="A0A8X6P238"/>
<evidence type="ECO:0000313" key="2">
    <source>
        <dbReference type="EMBL" id="GFT44307.1"/>
    </source>
</evidence>
<sequence>MPRSLSAEKCVQRNSPRTFSGKKRTNSFLVDEHRLSLSCDRKKRPRGLACSRWSGSNPGKWSRMFNCHHSEGKECRACRVS</sequence>
<accession>A0A8X6P238</accession>
<name>A0A8X6P238_NEPPI</name>
<keyword evidence="3" id="KW-1185">Reference proteome</keyword>
<reference evidence="2" key="1">
    <citation type="submission" date="2020-08" db="EMBL/GenBank/DDBJ databases">
        <title>Multicomponent nature underlies the extraordinary mechanical properties of spider dragline silk.</title>
        <authorList>
            <person name="Kono N."/>
            <person name="Nakamura H."/>
            <person name="Mori M."/>
            <person name="Yoshida Y."/>
            <person name="Ohtoshi R."/>
            <person name="Malay A.D."/>
            <person name="Moran D.A.P."/>
            <person name="Tomita M."/>
            <person name="Numata K."/>
            <person name="Arakawa K."/>
        </authorList>
    </citation>
    <scope>NUCLEOTIDE SEQUENCE</scope>
</reference>
<protein>
    <submittedName>
        <fullName evidence="2">Uncharacterized protein</fullName>
    </submittedName>
</protein>
<gene>
    <name evidence="2" type="ORF">NPIL_45551</name>
</gene>
<dbReference type="EMBL" id="BMAW01110668">
    <property type="protein sequence ID" value="GFT44307.1"/>
    <property type="molecule type" value="Genomic_DNA"/>
</dbReference>
<comment type="caution">
    <text evidence="2">The sequence shown here is derived from an EMBL/GenBank/DDBJ whole genome shotgun (WGS) entry which is preliminary data.</text>
</comment>
<evidence type="ECO:0000313" key="3">
    <source>
        <dbReference type="Proteomes" id="UP000887013"/>
    </source>
</evidence>